<accession>A0ACD4ZWI6</accession>
<dbReference type="EMBL" id="CP109109">
    <property type="protein sequence ID" value="WSC02554.1"/>
    <property type="molecule type" value="Genomic_DNA"/>
</dbReference>
<organism evidence="1 2">
    <name type="scientific">Streptomyces scopuliridis</name>
    <dbReference type="NCBI Taxonomy" id="452529"/>
    <lineage>
        <taxon>Bacteria</taxon>
        <taxon>Bacillati</taxon>
        <taxon>Actinomycetota</taxon>
        <taxon>Actinomycetes</taxon>
        <taxon>Kitasatosporales</taxon>
        <taxon>Streptomycetaceae</taxon>
        <taxon>Streptomyces</taxon>
    </lineage>
</organism>
<sequence length="188" mass="19232">MAATDSVSVPLPDSSHGRTLIAGIGNIFLGDDGFGVEAVRRLTGRPLPPGVDLMDAGIRGVHLAYRLLDGYRRLVLVDTVDRGAPPGTVYVIEVDPAGTTPEGSPPAALDGHGMDPAAVLRLVGDLHAGAGGTLPEHVQVVGCQPLSAEEGIGLSEPVAAAVGPAADLVLDLVRRPPGAVTDTAHRRR</sequence>
<keyword evidence="2" id="KW-1185">Reference proteome</keyword>
<evidence type="ECO:0000313" key="1">
    <source>
        <dbReference type="EMBL" id="WSC02554.1"/>
    </source>
</evidence>
<evidence type="ECO:0000313" key="2">
    <source>
        <dbReference type="Proteomes" id="UP001348369"/>
    </source>
</evidence>
<dbReference type="Proteomes" id="UP001348369">
    <property type="component" value="Chromosome"/>
</dbReference>
<gene>
    <name evidence="1" type="ORF">OG835_39900</name>
</gene>
<name>A0ACD4ZWI6_9ACTN</name>
<proteinExistence type="predicted"/>
<keyword evidence="1" id="KW-0645">Protease</keyword>
<reference evidence="1" key="1">
    <citation type="submission" date="2022-10" db="EMBL/GenBank/DDBJ databases">
        <title>The complete genomes of actinobacterial strains from the NBC collection.</title>
        <authorList>
            <person name="Joergensen T.S."/>
            <person name="Alvarez Arevalo M."/>
            <person name="Sterndorff E.B."/>
            <person name="Faurdal D."/>
            <person name="Vuksanovic O."/>
            <person name="Mourched A.-S."/>
            <person name="Charusanti P."/>
            <person name="Shaw S."/>
            <person name="Blin K."/>
            <person name="Weber T."/>
        </authorList>
    </citation>
    <scope>NUCLEOTIDE SEQUENCE</scope>
    <source>
        <strain evidence="1">NBC 01771</strain>
    </source>
</reference>
<keyword evidence="1" id="KW-0378">Hydrolase</keyword>
<protein>
    <submittedName>
        <fullName evidence="1">Hydrogenase maturation protease</fullName>
    </submittedName>
</protein>